<dbReference type="Pfam" id="PF08699">
    <property type="entry name" value="ArgoL1"/>
    <property type="match status" value="1"/>
</dbReference>
<dbReference type="Pfam" id="PF16487">
    <property type="entry name" value="ArgoMid"/>
    <property type="match status" value="1"/>
</dbReference>
<dbReference type="InterPro" id="IPR032473">
    <property type="entry name" value="Argonaute_Mid_dom"/>
</dbReference>
<dbReference type="EMBL" id="JX679516">
    <property type="protein sequence ID" value="AFX89029.1"/>
    <property type="molecule type" value="mRNA"/>
</dbReference>
<dbReference type="GO" id="GO:0035194">
    <property type="term" value="P:regulatory ncRNA-mediated post-transcriptional gene silencing"/>
    <property type="evidence" value="ECO:0007669"/>
    <property type="project" value="UniProtKB-ARBA"/>
</dbReference>
<dbReference type="GO" id="GO:0003723">
    <property type="term" value="F:RNA binding"/>
    <property type="evidence" value="ECO:0007669"/>
    <property type="project" value="InterPro"/>
</dbReference>
<evidence type="ECO:0000256" key="1">
    <source>
        <dbReference type="SAM" id="MobiDB-lite"/>
    </source>
</evidence>
<dbReference type="SMART" id="SM01163">
    <property type="entry name" value="DUF1785"/>
    <property type="match status" value="1"/>
</dbReference>
<protein>
    <submittedName>
        <fullName evidence="3">Argonaute 2b</fullName>
    </submittedName>
</protein>
<gene>
    <name evidence="3" type="primary">Ago2b</name>
</gene>
<evidence type="ECO:0000313" key="3">
    <source>
        <dbReference type="EMBL" id="AFX89029.1"/>
    </source>
</evidence>
<dbReference type="InterPro" id="IPR045246">
    <property type="entry name" value="Piwi_ago-like"/>
</dbReference>
<dbReference type="SMART" id="SM00950">
    <property type="entry name" value="Piwi"/>
    <property type="match status" value="1"/>
</dbReference>
<dbReference type="InterPro" id="IPR032472">
    <property type="entry name" value="ArgoL2"/>
</dbReference>
<dbReference type="Pfam" id="PF16486">
    <property type="entry name" value="ArgoN"/>
    <property type="match status" value="1"/>
</dbReference>
<dbReference type="InterPro" id="IPR003100">
    <property type="entry name" value="PAZ_dom"/>
</dbReference>
<dbReference type="InterPro" id="IPR012337">
    <property type="entry name" value="RNaseH-like_sf"/>
</dbReference>
<dbReference type="AlphaFoldDB" id="K7Y0H7"/>
<evidence type="ECO:0000259" key="2">
    <source>
        <dbReference type="PROSITE" id="PS50822"/>
    </source>
</evidence>
<feature type="region of interest" description="Disordered" evidence="1">
    <location>
        <begin position="1"/>
        <end position="178"/>
    </location>
</feature>
<feature type="compositionally biased region" description="Low complexity" evidence="1">
    <location>
        <begin position="51"/>
        <end position="130"/>
    </location>
</feature>
<organism evidence="3">
    <name type="scientific">Mayetiola destructor</name>
    <name type="common">Hessian fly</name>
    <dbReference type="NCBI Taxonomy" id="39758"/>
    <lineage>
        <taxon>Eukaryota</taxon>
        <taxon>Metazoa</taxon>
        <taxon>Ecdysozoa</taxon>
        <taxon>Arthropoda</taxon>
        <taxon>Hexapoda</taxon>
        <taxon>Insecta</taxon>
        <taxon>Pterygota</taxon>
        <taxon>Neoptera</taxon>
        <taxon>Endopterygota</taxon>
        <taxon>Diptera</taxon>
        <taxon>Nematocera</taxon>
        <taxon>Sciaroidea</taxon>
        <taxon>Cecidomyiidae</taxon>
        <taxon>Mayetiola</taxon>
    </lineage>
</organism>
<dbReference type="PROSITE" id="PS50822">
    <property type="entry name" value="PIWI"/>
    <property type="match status" value="1"/>
</dbReference>
<dbReference type="GO" id="GO:0005737">
    <property type="term" value="C:cytoplasm"/>
    <property type="evidence" value="ECO:0007669"/>
    <property type="project" value="UniProtKB-ARBA"/>
</dbReference>
<dbReference type="InterPro" id="IPR036397">
    <property type="entry name" value="RNaseH_sf"/>
</dbReference>
<dbReference type="PANTHER" id="PTHR22891">
    <property type="entry name" value="EUKARYOTIC TRANSLATION INITIATION FACTOR 2C"/>
    <property type="match status" value="1"/>
</dbReference>
<name>K7Y0H7_MAYDE</name>
<dbReference type="SUPFAM" id="SSF101690">
    <property type="entry name" value="PAZ domain"/>
    <property type="match status" value="1"/>
</dbReference>
<dbReference type="SUPFAM" id="SSF53098">
    <property type="entry name" value="Ribonuclease H-like"/>
    <property type="match status" value="1"/>
</dbReference>
<dbReference type="GO" id="GO:0034587">
    <property type="term" value="P:piRNA processing"/>
    <property type="evidence" value="ECO:0007669"/>
    <property type="project" value="UniProtKB-ARBA"/>
</dbReference>
<dbReference type="InterPro" id="IPR036085">
    <property type="entry name" value="PAZ_dom_sf"/>
</dbReference>
<dbReference type="InterPro" id="IPR032474">
    <property type="entry name" value="Argonaute_N"/>
</dbReference>
<dbReference type="InterPro" id="IPR003165">
    <property type="entry name" value="Piwi"/>
</dbReference>
<dbReference type="Pfam" id="PF02170">
    <property type="entry name" value="PAZ"/>
    <property type="match status" value="1"/>
</dbReference>
<dbReference type="Gene3D" id="2.170.260.10">
    <property type="entry name" value="paz domain"/>
    <property type="match status" value="1"/>
</dbReference>
<dbReference type="Gene3D" id="3.30.420.10">
    <property type="entry name" value="Ribonuclease H-like superfamily/Ribonuclease H"/>
    <property type="match status" value="1"/>
</dbReference>
<dbReference type="GO" id="GO:0004521">
    <property type="term" value="F:RNA endonuclease activity"/>
    <property type="evidence" value="ECO:0007669"/>
    <property type="project" value="UniProtKB-ARBA"/>
</dbReference>
<sequence length="967" mass="110643">MGGKKYPKKGGQGSQGGEPAPTNPPQQRQPGGQQRQPPSEQMERMSVGSGQQQRQQGAQPQQQQQQGARPQQQQQQGARPQQQQQQGARPQQQQQQGDRPQQQQQQQGDRPQQQQQQQEARPQQQQQAPRRQPDQTAKLGPSHRRDPSQTSQVSSVSSQKSSESKKLASPKIPTNMPHMICEYKGTGTRGMKFRSPLETNYLKLMINKMKDIAYHYDVQIEPDKPKKHMPKVFQIFCQNNFKNIGIAFDGVHSAYAPQKLNLNNIVREVEFINPQTGGTRNYLVAIKPTDTMEINLGSLKTYRQTRQYDIPKRALQVLEVILKGAYHQDHLRNGVSAARSFYLPDEKPEYLGDYFELWYGLFQSTVLGYSPYLNVDIAHKAFPKRYASLINLLEDIRKESRNVRDDRSLKPSEVHFTDEQGRDMTVAQYFQQRNFVIRRPDLPCVRIGSSIRSISVPMEHCELPNSQAINKKCTENQTRNIIRFAATSTDVRKQKIMTLMNRIRHNQSKIIQDFGVELDADFAKVAARCLQAPKIQYANRLVDVVNGVWRGEGMQFLIPQEANKWAILNANQRTRRNEYEDLSRMLVRTSKPTSLNLAESPVYMRDVDSRNLRNIESEMEQAKRQGISILFCIIPDSGPTYARIKQLAETKVGVLTQCIKSGTVFKKRNDGSTISNILLKVNAKLNGTNHKLDSSPILKSSKCMLVGADVTHPSPDQTRIPSVVGVAASYDQHAFRYNFAWRLQGPRVEIIEDFKDIILESLRFFKKKNNFLPEKILYYRDGVSEGQFQEVMGVERQAMVKACAEIERGYEKKVKITIIVVQKRHHTRFFPGKTEIGKADRRNNNVPAGTIVDTEIVHPNENHFYLVSHASIQGVAKPTKYCILLDEGNHTIDDIQGLSYNLCHLFTRCNRTVSYPAPTYYAHLAAYRGRVYIETENINMNQLRREWQDRNNLVNKGIIDGHPMFFV</sequence>
<dbReference type="InterPro" id="IPR014811">
    <property type="entry name" value="ArgoL1"/>
</dbReference>
<dbReference type="Pfam" id="PF16488">
    <property type="entry name" value="ArgoL2"/>
    <property type="match status" value="1"/>
</dbReference>
<feature type="compositionally biased region" description="Low complexity" evidence="1">
    <location>
        <begin position="148"/>
        <end position="161"/>
    </location>
</feature>
<dbReference type="CDD" id="cd02846">
    <property type="entry name" value="PAZ_argonaute_like"/>
    <property type="match status" value="1"/>
</dbReference>
<feature type="domain" description="Piwi" evidence="2">
    <location>
        <begin position="629"/>
        <end position="934"/>
    </location>
</feature>
<dbReference type="CDD" id="cd04657">
    <property type="entry name" value="Piwi_ago-like"/>
    <property type="match status" value="1"/>
</dbReference>
<reference evidence="3" key="1">
    <citation type="journal article" date="2013" name="J. Insect Physiol.">
        <title>A genome-wide survey of small interfering RNA and microRNA pathway genes in a galling insect.</title>
        <authorList>
            <person name="Shreve J.T."/>
            <person name="Shukle R.H."/>
            <person name="Subramanyam S."/>
            <person name="Johnson A.J."/>
            <person name="Schemerhorn B.J."/>
            <person name="Williams C.E."/>
            <person name="Stuart J.J."/>
        </authorList>
    </citation>
    <scope>NUCLEOTIDE SEQUENCE</scope>
</reference>
<accession>K7Y0H7</accession>
<dbReference type="Pfam" id="PF02171">
    <property type="entry name" value="Piwi"/>
    <property type="match status" value="1"/>
</dbReference>
<dbReference type="Gene3D" id="3.40.50.2300">
    <property type="match status" value="1"/>
</dbReference>
<feature type="compositionally biased region" description="Low complexity" evidence="1">
    <location>
        <begin position="25"/>
        <end position="38"/>
    </location>
</feature>
<proteinExistence type="evidence at transcript level"/>